<dbReference type="Proteomes" id="UP000272888">
    <property type="component" value="Unassembled WGS sequence"/>
</dbReference>
<dbReference type="PROSITE" id="PS51257">
    <property type="entry name" value="PROKAR_LIPOPROTEIN"/>
    <property type="match status" value="1"/>
</dbReference>
<proteinExistence type="predicted"/>
<reference evidence="2" key="1">
    <citation type="submission" date="2018-09" db="EMBL/GenBank/DDBJ databases">
        <authorList>
            <person name="Livingstone P.G."/>
            <person name="Whitworth D.E."/>
        </authorList>
    </citation>
    <scope>NUCLEOTIDE SEQUENCE [LARGE SCALE GENOMIC DNA]</scope>
    <source>
        <strain evidence="2">CA051B</strain>
    </source>
</reference>
<name>A0A3A8Q6R7_9BACT</name>
<evidence type="ECO:0000313" key="2">
    <source>
        <dbReference type="Proteomes" id="UP000272888"/>
    </source>
</evidence>
<dbReference type="AlphaFoldDB" id="A0A3A8Q6R7"/>
<evidence type="ECO:0000313" key="1">
    <source>
        <dbReference type="EMBL" id="RKH61895.1"/>
    </source>
</evidence>
<accession>A0A3A8Q6R7</accession>
<dbReference type="RefSeq" id="WP_147451126.1">
    <property type="nucleotide sequence ID" value="NZ_RAWB01000087.1"/>
</dbReference>
<comment type="caution">
    <text evidence="1">The sequence shown here is derived from an EMBL/GenBank/DDBJ whole genome shotgun (WGS) entry which is preliminary data.</text>
</comment>
<keyword evidence="2" id="KW-1185">Reference proteome</keyword>
<dbReference type="EMBL" id="RAWB01000087">
    <property type="protein sequence ID" value="RKH61895.1"/>
    <property type="molecule type" value="Genomic_DNA"/>
</dbReference>
<organism evidence="1 2">
    <name type="scientific">Corallococcus llansteffanensis</name>
    <dbReference type="NCBI Taxonomy" id="2316731"/>
    <lineage>
        <taxon>Bacteria</taxon>
        <taxon>Pseudomonadati</taxon>
        <taxon>Myxococcota</taxon>
        <taxon>Myxococcia</taxon>
        <taxon>Myxococcales</taxon>
        <taxon>Cystobacterineae</taxon>
        <taxon>Myxococcaceae</taxon>
        <taxon>Corallococcus</taxon>
    </lineage>
</organism>
<protein>
    <recommendedName>
        <fullName evidence="3">Lipoprotein</fullName>
    </recommendedName>
</protein>
<gene>
    <name evidence="1" type="ORF">D7V93_10975</name>
</gene>
<evidence type="ECO:0008006" key="3">
    <source>
        <dbReference type="Google" id="ProtNLM"/>
    </source>
</evidence>
<sequence length="162" mass="17324">MNLFRLAITGLGVAFLVSGCGGSRSNSKVDLSQMGPSMNAKRYANLEKIAAKDLKCDAELTPTYLGENQYQMSGCNTEGVYELRCRMGQCSWVPDVRARAEFDLGCARAQLKTSRIDPVTVGVAGCGKRATYRAIGSTYGLAWTLNSAVTQDEAPAAVPTAK</sequence>